<accession>A0A8R7PMB5</accession>
<dbReference type="Proteomes" id="UP000015106">
    <property type="component" value="Chromosome 3"/>
</dbReference>
<dbReference type="EnsemblPlants" id="TuG1812G0300000563.01.T01">
    <property type="protein sequence ID" value="TuG1812G0300000563.01.T01.cds335143"/>
    <property type="gene ID" value="TuG1812G0300000563.01"/>
</dbReference>
<reference evidence="2" key="1">
    <citation type="journal article" date="2013" name="Nature">
        <title>Draft genome of the wheat A-genome progenitor Triticum urartu.</title>
        <authorList>
            <person name="Ling H.Q."/>
            <person name="Zhao S."/>
            <person name="Liu D."/>
            <person name="Wang J."/>
            <person name="Sun H."/>
            <person name="Zhang C."/>
            <person name="Fan H."/>
            <person name="Li D."/>
            <person name="Dong L."/>
            <person name="Tao Y."/>
            <person name="Gao C."/>
            <person name="Wu H."/>
            <person name="Li Y."/>
            <person name="Cui Y."/>
            <person name="Guo X."/>
            <person name="Zheng S."/>
            <person name="Wang B."/>
            <person name="Yu K."/>
            <person name="Liang Q."/>
            <person name="Yang W."/>
            <person name="Lou X."/>
            <person name="Chen J."/>
            <person name="Feng M."/>
            <person name="Jian J."/>
            <person name="Zhang X."/>
            <person name="Luo G."/>
            <person name="Jiang Y."/>
            <person name="Liu J."/>
            <person name="Wang Z."/>
            <person name="Sha Y."/>
            <person name="Zhang B."/>
            <person name="Wu H."/>
            <person name="Tang D."/>
            <person name="Shen Q."/>
            <person name="Xue P."/>
            <person name="Zou S."/>
            <person name="Wang X."/>
            <person name="Liu X."/>
            <person name="Wang F."/>
            <person name="Yang Y."/>
            <person name="An X."/>
            <person name="Dong Z."/>
            <person name="Zhang K."/>
            <person name="Zhang X."/>
            <person name="Luo M.C."/>
            <person name="Dvorak J."/>
            <person name="Tong Y."/>
            <person name="Wang J."/>
            <person name="Yang H."/>
            <person name="Li Z."/>
            <person name="Wang D."/>
            <person name="Zhang A."/>
            <person name="Wang J."/>
        </authorList>
    </citation>
    <scope>NUCLEOTIDE SEQUENCE</scope>
    <source>
        <strain evidence="2">cv. G1812</strain>
    </source>
</reference>
<evidence type="ECO:0000313" key="1">
    <source>
        <dbReference type="EnsemblPlants" id="TuG1812G0300000563.01.T01.cds335143"/>
    </source>
</evidence>
<sequence>MTRSTSSSWGTRRGTPTCVCSPTCLSAPEVPLERTHANERLLKKKRKIQ</sequence>
<evidence type="ECO:0000313" key="2">
    <source>
        <dbReference type="Proteomes" id="UP000015106"/>
    </source>
</evidence>
<proteinExistence type="predicted"/>
<keyword evidence="2" id="KW-1185">Reference proteome</keyword>
<organism evidence="1 2">
    <name type="scientific">Triticum urartu</name>
    <name type="common">Red wild einkorn</name>
    <name type="synonym">Crithodium urartu</name>
    <dbReference type="NCBI Taxonomy" id="4572"/>
    <lineage>
        <taxon>Eukaryota</taxon>
        <taxon>Viridiplantae</taxon>
        <taxon>Streptophyta</taxon>
        <taxon>Embryophyta</taxon>
        <taxon>Tracheophyta</taxon>
        <taxon>Spermatophyta</taxon>
        <taxon>Magnoliopsida</taxon>
        <taxon>Liliopsida</taxon>
        <taxon>Poales</taxon>
        <taxon>Poaceae</taxon>
        <taxon>BOP clade</taxon>
        <taxon>Pooideae</taxon>
        <taxon>Triticodae</taxon>
        <taxon>Triticeae</taxon>
        <taxon>Triticinae</taxon>
        <taxon>Triticum</taxon>
    </lineage>
</organism>
<protein>
    <submittedName>
        <fullName evidence="1">Uncharacterized protein</fullName>
    </submittedName>
</protein>
<reference evidence="1" key="3">
    <citation type="submission" date="2022-06" db="UniProtKB">
        <authorList>
            <consortium name="EnsemblPlants"/>
        </authorList>
    </citation>
    <scope>IDENTIFICATION</scope>
</reference>
<dbReference type="Gramene" id="TuG1812G0300000563.01.T01">
    <property type="protein sequence ID" value="TuG1812G0300000563.01.T01.cds335143"/>
    <property type="gene ID" value="TuG1812G0300000563.01"/>
</dbReference>
<reference evidence="1" key="2">
    <citation type="submission" date="2018-03" db="EMBL/GenBank/DDBJ databases">
        <title>The Triticum urartu genome reveals the dynamic nature of wheat genome evolution.</title>
        <authorList>
            <person name="Ling H."/>
            <person name="Ma B."/>
            <person name="Shi X."/>
            <person name="Liu H."/>
            <person name="Dong L."/>
            <person name="Sun H."/>
            <person name="Cao Y."/>
            <person name="Gao Q."/>
            <person name="Zheng S."/>
            <person name="Li Y."/>
            <person name="Yu Y."/>
            <person name="Du H."/>
            <person name="Qi M."/>
            <person name="Li Y."/>
            <person name="Yu H."/>
            <person name="Cui Y."/>
            <person name="Wang N."/>
            <person name="Chen C."/>
            <person name="Wu H."/>
            <person name="Zhao Y."/>
            <person name="Zhang J."/>
            <person name="Li Y."/>
            <person name="Zhou W."/>
            <person name="Zhang B."/>
            <person name="Hu W."/>
            <person name="Eijk M."/>
            <person name="Tang J."/>
            <person name="Witsenboer H."/>
            <person name="Zhao S."/>
            <person name="Li Z."/>
            <person name="Zhang A."/>
            <person name="Wang D."/>
            <person name="Liang C."/>
        </authorList>
    </citation>
    <scope>NUCLEOTIDE SEQUENCE [LARGE SCALE GENOMIC DNA]</scope>
    <source>
        <strain evidence="1">cv. G1812</strain>
    </source>
</reference>
<dbReference type="AlphaFoldDB" id="A0A8R7PMB5"/>
<name>A0A8R7PMB5_TRIUA</name>